<evidence type="ECO:0000313" key="2">
    <source>
        <dbReference type="Proteomes" id="UP000018888"/>
    </source>
</evidence>
<protein>
    <submittedName>
        <fullName evidence="1">Uncharacterized protein</fullName>
    </submittedName>
</protein>
<gene>
    <name evidence="1" type="ORF">GLOIN_2v1769322</name>
</gene>
<reference evidence="1 2" key="1">
    <citation type="journal article" date="2013" name="Proc. Natl. Acad. Sci. U.S.A.">
        <title>Genome of an arbuscular mycorrhizal fungus provides insight into the oldest plant symbiosis.</title>
        <authorList>
            <person name="Tisserant E."/>
            <person name="Malbreil M."/>
            <person name="Kuo A."/>
            <person name="Kohler A."/>
            <person name="Symeonidi A."/>
            <person name="Balestrini R."/>
            <person name="Charron P."/>
            <person name="Duensing N."/>
            <person name="Frei Dit Frey N."/>
            <person name="Gianinazzi-Pearson V."/>
            <person name="Gilbert L.B."/>
            <person name="Handa Y."/>
            <person name="Herr J.R."/>
            <person name="Hijri M."/>
            <person name="Koul R."/>
            <person name="Kawaguchi M."/>
            <person name="Krajinski F."/>
            <person name="Lammers P.J."/>
            <person name="Masclaux F.G."/>
            <person name="Murat C."/>
            <person name="Morin E."/>
            <person name="Ndikumana S."/>
            <person name="Pagni M."/>
            <person name="Petitpierre D."/>
            <person name="Requena N."/>
            <person name="Rosikiewicz P."/>
            <person name="Riley R."/>
            <person name="Saito K."/>
            <person name="San Clemente H."/>
            <person name="Shapiro H."/>
            <person name="van Tuinen D."/>
            <person name="Becard G."/>
            <person name="Bonfante P."/>
            <person name="Paszkowski U."/>
            <person name="Shachar-Hill Y.Y."/>
            <person name="Tuskan G.A."/>
            <person name="Young P.W."/>
            <person name="Sanders I.R."/>
            <person name="Henrissat B."/>
            <person name="Rensing S.A."/>
            <person name="Grigoriev I.V."/>
            <person name="Corradi N."/>
            <person name="Roux C."/>
            <person name="Martin F."/>
        </authorList>
    </citation>
    <scope>NUCLEOTIDE SEQUENCE [LARGE SCALE GENOMIC DNA]</scope>
    <source>
        <strain evidence="1 2">DAOM 197198</strain>
    </source>
</reference>
<dbReference type="EMBL" id="AUPC02000052">
    <property type="protein sequence ID" value="POG76290.1"/>
    <property type="molecule type" value="Genomic_DNA"/>
</dbReference>
<accession>A0A2P4QF94</accession>
<organism evidence="1 2">
    <name type="scientific">Rhizophagus irregularis (strain DAOM 181602 / DAOM 197198 / MUCL 43194)</name>
    <name type="common">Arbuscular mycorrhizal fungus</name>
    <name type="synonym">Glomus intraradices</name>
    <dbReference type="NCBI Taxonomy" id="747089"/>
    <lineage>
        <taxon>Eukaryota</taxon>
        <taxon>Fungi</taxon>
        <taxon>Fungi incertae sedis</taxon>
        <taxon>Mucoromycota</taxon>
        <taxon>Glomeromycotina</taxon>
        <taxon>Glomeromycetes</taxon>
        <taxon>Glomerales</taxon>
        <taxon>Glomeraceae</taxon>
        <taxon>Rhizophagus</taxon>
    </lineage>
</organism>
<comment type="caution">
    <text evidence="1">The sequence shown here is derived from an EMBL/GenBank/DDBJ whole genome shotgun (WGS) entry which is preliminary data.</text>
</comment>
<name>A0A2P4QF94_RHIID</name>
<reference evidence="1 2" key="2">
    <citation type="journal article" date="2018" name="New Phytol.">
        <title>High intraspecific genome diversity in the model arbuscular mycorrhizal symbiont Rhizophagus irregularis.</title>
        <authorList>
            <person name="Chen E.C.H."/>
            <person name="Morin E."/>
            <person name="Beaudet D."/>
            <person name="Noel J."/>
            <person name="Yildirir G."/>
            <person name="Ndikumana S."/>
            <person name="Charron P."/>
            <person name="St-Onge C."/>
            <person name="Giorgi J."/>
            <person name="Kruger M."/>
            <person name="Marton T."/>
            <person name="Ropars J."/>
            <person name="Grigoriev I.V."/>
            <person name="Hainaut M."/>
            <person name="Henrissat B."/>
            <person name="Roux C."/>
            <person name="Martin F."/>
            <person name="Corradi N."/>
        </authorList>
    </citation>
    <scope>NUCLEOTIDE SEQUENCE [LARGE SCALE GENOMIC DNA]</scope>
    <source>
        <strain evidence="1 2">DAOM 197198</strain>
    </source>
</reference>
<dbReference type="Proteomes" id="UP000018888">
    <property type="component" value="Unassembled WGS sequence"/>
</dbReference>
<evidence type="ECO:0000313" key="1">
    <source>
        <dbReference type="EMBL" id="POG76290.1"/>
    </source>
</evidence>
<dbReference type="AlphaFoldDB" id="A0A2P4QF94"/>
<sequence>MIKLVSSPPINDDCEQVPSQDLEILNVLDLDSMFKDKSNNITDKQLELDGLNDFIQELDEEVDFDPDLLVQDIWEANLENMNRIKSLLNRSHYFPFRYWIWLDYCNEITKVNSSLAPCLSDISSLRDAIFKSQQWDSPYNRQTHFDYDWIRNTAYNL</sequence>
<proteinExistence type="predicted"/>
<keyword evidence="2" id="KW-1185">Reference proteome</keyword>